<keyword evidence="7" id="KW-0482">Metalloprotease</keyword>
<keyword evidence="6" id="KW-0862">Zinc</keyword>
<evidence type="ECO:0000313" key="11">
    <source>
        <dbReference type="Proteomes" id="UP000663827"/>
    </source>
</evidence>
<dbReference type="Gene3D" id="2.60.40.2970">
    <property type="match status" value="1"/>
</dbReference>
<feature type="signal peptide" evidence="8">
    <location>
        <begin position="1"/>
        <end position="19"/>
    </location>
</feature>
<dbReference type="PANTHER" id="PTHR37016:SF3">
    <property type="entry name" value="NEUTRAL PROTEASE 2-RELATED"/>
    <property type="match status" value="1"/>
</dbReference>
<protein>
    <recommendedName>
        <fullName evidence="9">Lysine-specific metallo-endopeptidase domain-containing protein</fullName>
    </recommendedName>
</protein>
<dbReference type="Pfam" id="PF14521">
    <property type="entry name" value="Aspzincin_M35"/>
    <property type="match status" value="1"/>
</dbReference>
<dbReference type="SMART" id="SM01351">
    <property type="entry name" value="Aspzincin_M35"/>
    <property type="match status" value="1"/>
</dbReference>
<dbReference type="PANTHER" id="PTHR37016">
    <property type="match status" value="1"/>
</dbReference>
<dbReference type="InterPro" id="IPR024079">
    <property type="entry name" value="MetalloPept_cat_dom_sf"/>
</dbReference>
<keyword evidence="8" id="KW-0732">Signal</keyword>
<dbReference type="SUPFAM" id="SSF55486">
    <property type="entry name" value="Metalloproteases ('zincins'), catalytic domain"/>
    <property type="match status" value="1"/>
</dbReference>
<evidence type="ECO:0000256" key="8">
    <source>
        <dbReference type="SAM" id="SignalP"/>
    </source>
</evidence>
<evidence type="ECO:0000256" key="2">
    <source>
        <dbReference type="ARBA" id="ARBA00010279"/>
    </source>
</evidence>
<dbReference type="Gene3D" id="3.40.390.10">
    <property type="entry name" value="Collagenase (Catalytic Domain)"/>
    <property type="match status" value="1"/>
</dbReference>
<keyword evidence="5" id="KW-0378">Hydrolase</keyword>
<gene>
    <name evidence="10" type="ORF">RDB_LOCUS107122</name>
</gene>
<evidence type="ECO:0000256" key="5">
    <source>
        <dbReference type="ARBA" id="ARBA00022801"/>
    </source>
</evidence>
<evidence type="ECO:0000256" key="7">
    <source>
        <dbReference type="ARBA" id="ARBA00023049"/>
    </source>
</evidence>
<dbReference type="AlphaFoldDB" id="A0A8H3E209"/>
<proteinExistence type="inferred from homology"/>
<dbReference type="InterPro" id="IPR050414">
    <property type="entry name" value="Fungal_M35_metalloproteases"/>
</dbReference>
<dbReference type="GO" id="GO:0046872">
    <property type="term" value="F:metal ion binding"/>
    <property type="evidence" value="ECO:0007669"/>
    <property type="project" value="UniProtKB-KW"/>
</dbReference>
<comment type="cofactor">
    <cofactor evidence="1">
        <name>Zn(2+)</name>
        <dbReference type="ChEBI" id="CHEBI:29105"/>
    </cofactor>
</comment>
<comment type="similarity">
    <text evidence="2">Belongs to the peptidase M35 family.</text>
</comment>
<evidence type="ECO:0000259" key="9">
    <source>
        <dbReference type="SMART" id="SM01351"/>
    </source>
</evidence>
<accession>A0A8H3E209</accession>
<evidence type="ECO:0000313" key="10">
    <source>
        <dbReference type="EMBL" id="CAE7171628.1"/>
    </source>
</evidence>
<name>A0A8H3E209_9AGAM</name>
<keyword evidence="4" id="KW-0479">Metal-binding</keyword>
<reference evidence="10" key="1">
    <citation type="submission" date="2021-01" db="EMBL/GenBank/DDBJ databases">
        <authorList>
            <person name="Kaushik A."/>
        </authorList>
    </citation>
    <scope>NUCLEOTIDE SEQUENCE</scope>
    <source>
        <strain evidence="10">AG5</strain>
    </source>
</reference>
<evidence type="ECO:0000256" key="6">
    <source>
        <dbReference type="ARBA" id="ARBA00022833"/>
    </source>
</evidence>
<dbReference type="GO" id="GO:0006508">
    <property type="term" value="P:proteolysis"/>
    <property type="evidence" value="ECO:0007669"/>
    <property type="project" value="UniProtKB-KW"/>
</dbReference>
<organism evidence="10 11">
    <name type="scientific">Rhizoctonia solani</name>
    <dbReference type="NCBI Taxonomy" id="456999"/>
    <lineage>
        <taxon>Eukaryota</taxon>
        <taxon>Fungi</taxon>
        <taxon>Dikarya</taxon>
        <taxon>Basidiomycota</taxon>
        <taxon>Agaricomycotina</taxon>
        <taxon>Agaricomycetes</taxon>
        <taxon>Cantharellales</taxon>
        <taxon>Ceratobasidiaceae</taxon>
        <taxon>Rhizoctonia</taxon>
    </lineage>
</organism>
<feature type="domain" description="Lysine-specific metallo-endopeptidase" evidence="9">
    <location>
        <begin position="213"/>
        <end position="351"/>
    </location>
</feature>
<dbReference type="Proteomes" id="UP000663827">
    <property type="component" value="Unassembled WGS sequence"/>
</dbReference>
<dbReference type="InterPro" id="IPR029463">
    <property type="entry name" value="Lys_MEP"/>
</dbReference>
<dbReference type="EMBL" id="CAJNJQ010002297">
    <property type="protein sequence ID" value="CAE7171628.1"/>
    <property type="molecule type" value="Genomic_DNA"/>
</dbReference>
<keyword evidence="3" id="KW-0645">Protease</keyword>
<dbReference type="GO" id="GO:0004222">
    <property type="term" value="F:metalloendopeptidase activity"/>
    <property type="evidence" value="ECO:0007669"/>
    <property type="project" value="InterPro"/>
</dbReference>
<evidence type="ECO:0000256" key="1">
    <source>
        <dbReference type="ARBA" id="ARBA00001947"/>
    </source>
</evidence>
<comment type="caution">
    <text evidence="10">The sequence shown here is derived from an EMBL/GenBank/DDBJ whole genome shotgun (WGS) entry which is preliminary data.</text>
</comment>
<feature type="chain" id="PRO_5034997687" description="Lysine-specific metallo-endopeptidase domain-containing protein" evidence="8">
    <location>
        <begin position="20"/>
        <end position="357"/>
    </location>
</feature>
<evidence type="ECO:0000256" key="4">
    <source>
        <dbReference type="ARBA" id="ARBA00022723"/>
    </source>
</evidence>
<evidence type="ECO:0000256" key="3">
    <source>
        <dbReference type="ARBA" id="ARBA00022670"/>
    </source>
</evidence>
<sequence length="357" mass="37831">MSYAIAALLLAATVSQVSAAPGLTLDLSAPPSAVDVDGLIVKSVLKNTGDVTLKLLNDPRSILSTVKAKTFSISSRAGAPEFTGLRVKYAPSQAAKSTEGSPFTVLAPGQTFEIDHELAGAYDFTKCGGGDYHLSAFNTFKYVDDSGELKTIEALTNTHQISISGKLASARSHVTPDTVHKRAVTFTGCSSSQQNQIKAAATASNNMVANANSYLSALKSGKPRFTTWFGTYDQSRYNAIVSHFKNIGKDATSMNYDCTDCLTNTSVDYPNLYAYVYSNAPTKIYLCGAFWNAPLTGADSKAGIIVHENSHFTANGGAEDHVYGQGDAQALAKSNPATAIMNADSHEYFAENTPALS</sequence>